<evidence type="ECO:0000313" key="3">
    <source>
        <dbReference type="Proteomes" id="UP000009135"/>
    </source>
</evidence>
<dbReference type="KEGG" id="mhe:MHC_03995"/>
<keyword evidence="1" id="KW-1133">Transmembrane helix</keyword>
<dbReference type="AlphaFoldDB" id="H6N7N5"/>
<organism evidence="2 3">
    <name type="scientific">Mycoplasma haemocanis (strain Illinois)</name>
    <dbReference type="NCBI Taxonomy" id="1111676"/>
    <lineage>
        <taxon>Bacteria</taxon>
        <taxon>Bacillati</taxon>
        <taxon>Mycoplasmatota</taxon>
        <taxon>Mollicutes</taxon>
        <taxon>Mycoplasmataceae</taxon>
        <taxon>Mycoplasma</taxon>
    </lineage>
</organism>
<sequence>MSSNSLYLLGALGTVSAAGGGIYFAYSNSKLSATIRDKLKKEGYALLSADDSTNWNKVLTKYNEAKNTPNKRFNIGTDTISLEDLKRSCESYIDKEINDDLYSKVKLWCTVPRSIRERLGDLKFNLLKTEGDDDNSGDKSKWTSLEERYRNGGNNAIKDFKVDTQSGADTWKKLRDECKKHLDKDRWDVDYDYYLDKLSTWCSDKK</sequence>
<feature type="transmembrane region" description="Helical" evidence="1">
    <location>
        <begin position="6"/>
        <end position="26"/>
    </location>
</feature>
<keyword evidence="3" id="KW-1185">Reference proteome</keyword>
<dbReference type="HOGENOM" id="CLU_098620_3_0_14"/>
<keyword evidence="1" id="KW-0472">Membrane</keyword>
<keyword evidence="1" id="KW-0812">Transmembrane</keyword>
<dbReference type="STRING" id="1111676.MHC_03995"/>
<dbReference type="OrthoDB" id="9828463at2"/>
<accession>H6N7N5</accession>
<name>H6N7N5_MYCHN</name>
<proteinExistence type="predicted"/>
<evidence type="ECO:0000256" key="1">
    <source>
        <dbReference type="SAM" id="Phobius"/>
    </source>
</evidence>
<reference evidence="2 3" key="1">
    <citation type="journal article" date="2012" name="J. Bacteriol.">
        <title>Complete genome sequence of Mycoplasma haemocanis strain Illinois.</title>
        <authorList>
            <person name="do Nascimento N.C."/>
            <person name="Guimaraes A.M."/>
            <person name="Santos A.P."/>
            <person name="Sanmiguel P.J."/>
            <person name="Messick J.B."/>
        </authorList>
    </citation>
    <scope>NUCLEOTIDE SEQUENCE [LARGE SCALE GENOMIC DNA]</scope>
    <source>
        <strain evidence="2 3">Illinois</strain>
    </source>
</reference>
<dbReference type="EMBL" id="CP003199">
    <property type="protein sequence ID" value="AEW45657.1"/>
    <property type="molecule type" value="Genomic_DNA"/>
</dbReference>
<protein>
    <submittedName>
        <fullName evidence="2">Uncharacterized protein</fullName>
    </submittedName>
</protein>
<evidence type="ECO:0000313" key="2">
    <source>
        <dbReference type="EMBL" id="AEW45657.1"/>
    </source>
</evidence>
<dbReference type="Proteomes" id="UP000009135">
    <property type="component" value="Chromosome"/>
</dbReference>
<gene>
    <name evidence="2" type="ordered locus">MHC_03995</name>
</gene>